<proteinExistence type="inferred from homology"/>
<dbReference type="Pfam" id="PF05199">
    <property type="entry name" value="GMC_oxred_C"/>
    <property type="match status" value="1"/>
</dbReference>
<organism evidence="10 11">
    <name type="scientific">Williamsia sterculiae</name>
    <dbReference type="NCBI Taxonomy" id="1344003"/>
    <lineage>
        <taxon>Bacteria</taxon>
        <taxon>Bacillati</taxon>
        <taxon>Actinomycetota</taxon>
        <taxon>Actinomycetes</taxon>
        <taxon>Mycobacteriales</taxon>
        <taxon>Nocardiaceae</taxon>
        <taxon>Williamsia</taxon>
    </lineage>
</organism>
<dbReference type="GO" id="GO:0050660">
    <property type="term" value="F:flavin adenine dinucleotide binding"/>
    <property type="evidence" value="ECO:0007669"/>
    <property type="project" value="InterPro"/>
</dbReference>
<gene>
    <name evidence="10" type="ORF">SAMN05445060_0110</name>
</gene>
<evidence type="ECO:0000256" key="5">
    <source>
        <dbReference type="PIRSR" id="PIRSR000137-1"/>
    </source>
</evidence>
<evidence type="ECO:0000259" key="8">
    <source>
        <dbReference type="PROSITE" id="PS00623"/>
    </source>
</evidence>
<feature type="domain" description="Glucose-methanol-choline oxidoreductase N-terminal" evidence="9">
    <location>
        <begin position="253"/>
        <end position="267"/>
    </location>
</feature>
<evidence type="ECO:0000256" key="4">
    <source>
        <dbReference type="ARBA" id="ARBA00022827"/>
    </source>
</evidence>
<dbReference type="Gene3D" id="3.50.50.60">
    <property type="entry name" value="FAD/NAD(P)-binding domain"/>
    <property type="match status" value="1"/>
</dbReference>
<dbReference type="InterPro" id="IPR007867">
    <property type="entry name" value="GMC_OxRtase_C"/>
</dbReference>
<name>A0A1N7CFZ3_9NOCA</name>
<keyword evidence="11" id="KW-1185">Reference proteome</keyword>
<evidence type="ECO:0000256" key="6">
    <source>
        <dbReference type="RuleBase" id="RU003968"/>
    </source>
</evidence>
<dbReference type="PROSITE" id="PS00623">
    <property type="entry name" value="GMC_OXRED_1"/>
    <property type="match status" value="1"/>
</dbReference>
<dbReference type="InterPro" id="IPR012132">
    <property type="entry name" value="GMC_OxRdtase"/>
</dbReference>
<dbReference type="PIRSF" id="PIRSF000137">
    <property type="entry name" value="Alcohol_oxidase"/>
    <property type="match status" value="1"/>
</dbReference>
<dbReference type="AlphaFoldDB" id="A0A1N7CFZ3"/>
<dbReference type="PANTHER" id="PTHR11552:SF147">
    <property type="entry name" value="CHOLINE DEHYDROGENASE, MITOCHONDRIAL"/>
    <property type="match status" value="1"/>
</dbReference>
<dbReference type="Pfam" id="PF00732">
    <property type="entry name" value="GMC_oxred_N"/>
    <property type="match status" value="1"/>
</dbReference>
<dbReference type="InterPro" id="IPR000172">
    <property type="entry name" value="GMC_OxRdtase_N"/>
</dbReference>
<evidence type="ECO:0000256" key="3">
    <source>
        <dbReference type="ARBA" id="ARBA00022630"/>
    </source>
</evidence>
<evidence type="ECO:0000256" key="2">
    <source>
        <dbReference type="ARBA" id="ARBA00010790"/>
    </source>
</evidence>
<comment type="cofactor">
    <cofactor evidence="1">
        <name>FAD</name>
        <dbReference type="ChEBI" id="CHEBI:57692"/>
    </cofactor>
</comment>
<dbReference type="PANTHER" id="PTHR11552">
    <property type="entry name" value="GLUCOSE-METHANOL-CHOLINE GMC OXIDOREDUCTASE"/>
    <property type="match status" value="1"/>
</dbReference>
<feature type="active site" description="Proton acceptor" evidence="5">
    <location>
        <position position="505"/>
    </location>
</feature>
<dbReference type="RefSeq" id="WP_076475592.1">
    <property type="nucleotide sequence ID" value="NZ_FTNT01000001.1"/>
</dbReference>
<feature type="compositionally biased region" description="Basic and acidic residues" evidence="7">
    <location>
        <begin position="131"/>
        <end position="140"/>
    </location>
</feature>
<dbReference type="OrthoDB" id="9785276at2"/>
<sequence length="525" mass="56880">MTTETCDHVVVGAGSSGAVLAARLSEKTDREVVLLEAGGEDSDKFVHIPAGFAQLFRSEYDWDYFTEDQPGLDGRRVYWPRGKTLGGSSSINAMMWVRGFADDYDAWAALTDDTWSYASAVDAFRRIEDVEGSTDPDHGRGGPMAVSRQRSPNPLTRRFLESVSQLGFPIESANRTQPTGFSETMVTQRRGARCSTADAYLGPARSRANLRIRTGAMTTRVLFDGVDATGVEYVSDGETHTVVARDGVTLCGGAVNTPQLLMLSGIGDARHLRDKGIDVRVDRPDVGSNLLDHLISAMVCATPERTLSHATSPRALLDYLVRRRGMLTSNVAEAYGFARSEVDDEPLPDLELLFAPVAYVGQGLEEPPEDGVTLGTILLQPRSTGTIRLRSADPHDKPIIDPRYLSDPDGRDRAAATAGVRLITEILRTPPLADVTGRALQPEGPDPAELVDESVRLSQTLYHPVGTCRMGRDDDAVVRPDLTVRGVNRLRVADASVMPVIVRGHTNAASIMVGEKAAELISRAD</sequence>
<dbReference type="STRING" id="1344003.SAMN05445060_0110"/>
<feature type="region of interest" description="Disordered" evidence="7">
    <location>
        <begin position="131"/>
        <end position="153"/>
    </location>
</feature>
<evidence type="ECO:0000256" key="1">
    <source>
        <dbReference type="ARBA" id="ARBA00001974"/>
    </source>
</evidence>
<feature type="active site" description="Proton donor" evidence="5">
    <location>
        <position position="463"/>
    </location>
</feature>
<reference evidence="10 11" key="1">
    <citation type="submission" date="2017-01" db="EMBL/GenBank/DDBJ databases">
        <authorList>
            <person name="Mah S.A."/>
            <person name="Swanson W.J."/>
            <person name="Moy G.W."/>
            <person name="Vacquier V.D."/>
        </authorList>
    </citation>
    <scope>NUCLEOTIDE SEQUENCE [LARGE SCALE GENOMIC DNA]</scope>
    <source>
        <strain evidence="10 11">CPCC 203464</strain>
    </source>
</reference>
<dbReference type="Proteomes" id="UP000186218">
    <property type="component" value="Unassembled WGS sequence"/>
</dbReference>
<dbReference type="SUPFAM" id="SSF51905">
    <property type="entry name" value="FAD/NAD(P)-binding domain"/>
    <property type="match status" value="1"/>
</dbReference>
<accession>A0A1N7CFZ3</accession>
<comment type="similarity">
    <text evidence="2 6">Belongs to the GMC oxidoreductase family.</text>
</comment>
<evidence type="ECO:0000259" key="9">
    <source>
        <dbReference type="PROSITE" id="PS00624"/>
    </source>
</evidence>
<dbReference type="PROSITE" id="PS00624">
    <property type="entry name" value="GMC_OXRED_2"/>
    <property type="match status" value="1"/>
</dbReference>
<protein>
    <submittedName>
        <fullName evidence="10">Choline dehydrogenase</fullName>
    </submittedName>
</protein>
<evidence type="ECO:0000313" key="11">
    <source>
        <dbReference type="Proteomes" id="UP000186218"/>
    </source>
</evidence>
<dbReference type="GO" id="GO:0016614">
    <property type="term" value="F:oxidoreductase activity, acting on CH-OH group of donors"/>
    <property type="evidence" value="ECO:0007669"/>
    <property type="project" value="InterPro"/>
</dbReference>
<feature type="domain" description="Glucose-methanol-choline oxidoreductase N-terminal" evidence="8">
    <location>
        <begin position="82"/>
        <end position="105"/>
    </location>
</feature>
<dbReference type="EMBL" id="FTNT01000001">
    <property type="protein sequence ID" value="SIR62538.1"/>
    <property type="molecule type" value="Genomic_DNA"/>
</dbReference>
<dbReference type="InterPro" id="IPR036188">
    <property type="entry name" value="FAD/NAD-bd_sf"/>
</dbReference>
<keyword evidence="3 6" id="KW-0285">Flavoprotein</keyword>
<evidence type="ECO:0000313" key="10">
    <source>
        <dbReference type="EMBL" id="SIR62538.1"/>
    </source>
</evidence>
<dbReference type="SUPFAM" id="SSF54373">
    <property type="entry name" value="FAD-linked reductases, C-terminal domain"/>
    <property type="match status" value="1"/>
</dbReference>
<evidence type="ECO:0000256" key="7">
    <source>
        <dbReference type="SAM" id="MobiDB-lite"/>
    </source>
</evidence>
<keyword evidence="4 6" id="KW-0274">FAD</keyword>
<dbReference type="Gene3D" id="3.30.560.10">
    <property type="entry name" value="Glucose Oxidase, domain 3"/>
    <property type="match status" value="1"/>
</dbReference>